<dbReference type="SUPFAM" id="SSF55874">
    <property type="entry name" value="ATPase domain of HSP90 chaperone/DNA topoisomerase II/histidine kinase"/>
    <property type="match status" value="1"/>
</dbReference>
<dbReference type="PANTHER" id="PTHR42878:SF15">
    <property type="entry name" value="BACTERIOPHYTOCHROME"/>
    <property type="match status" value="1"/>
</dbReference>
<dbReference type="PRINTS" id="PR00344">
    <property type="entry name" value="BCTRLSENSOR"/>
</dbReference>
<dbReference type="EMBL" id="APNK01000011">
    <property type="protein sequence ID" value="KEZ77568.1"/>
    <property type="molecule type" value="Genomic_DNA"/>
</dbReference>
<organism evidence="9 10">
    <name type="scientific">Salinisphaera hydrothermalis (strain C41B8)</name>
    <dbReference type="NCBI Taxonomy" id="1304275"/>
    <lineage>
        <taxon>Bacteria</taxon>
        <taxon>Pseudomonadati</taxon>
        <taxon>Pseudomonadota</taxon>
        <taxon>Gammaproteobacteria</taxon>
        <taxon>Salinisphaerales</taxon>
        <taxon>Salinisphaeraceae</taxon>
        <taxon>Salinisphaera</taxon>
    </lineage>
</organism>
<evidence type="ECO:0000259" key="7">
    <source>
        <dbReference type="PROSITE" id="PS50109"/>
    </source>
</evidence>
<evidence type="ECO:0000313" key="9">
    <source>
        <dbReference type="EMBL" id="KEZ77568.1"/>
    </source>
</evidence>
<dbReference type="GO" id="GO:0000155">
    <property type="term" value="F:phosphorelay sensor kinase activity"/>
    <property type="evidence" value="ECO:0007669"/>
    <property type="project" value="InterPro"/>
</dbReference>
<accession>A0A084ILI4</accession>
<dbReference type="InterPro" id="IPR005467">
    <property type="entry name" value="His_kinase_dom"/>
</dbReference>
<evidence type="ECO:0000259" key="8">
    <source>
        <dbReference type="PROSITE" id="PS50112"/>
    </source>
</evidence>
<dbReference type="SUPFAM" id="SSF55785">
    <property type="entry name" value="PYP-like sensor domain (PAS domain)"/>
    <property type="match status" value="2"/>
</dbReference>
<gene>
    <name evidence="9" type="ORF">C41B8_09326</name>
</gene>
<evidence type="ECO:0000256" key="5">
    <source>
        <dbReference type="ARBA" id="ARBA00022777"/>
    </source>
</evidence>
<dbReference type="AlphaFoldDB" id="A0A084ILI4"/>
<dbReference type="InterPro" id="IPR035965">
    <property type="entry name" value="PAS-like_dom_sf"/>
</dbReference>
<dbReference type="SMART" id="SM00387">
    <property type="entry name" value="HATPase_c"/>
    <property type="match status" value="1"/>
</dbReference>
<dbReference type="Gene3D" id="1.10.287.130">
    <property type="match status" value="1"/>
</dbReference>
<dbReference type="InterPro" id="IPR004358">
    <property type="entry name" value="Sig_transdc_His_kin-like_C"/>
</dbReference>
<keyword evidence="4" id="KW-0808">Transferase</keyword>
<dbReference type="Gene3D" id="3.30.450.20">
    <property type="entry name" value="PAS domain"/>
    <property type="match status" value="2"/>
</dbReference>
<keyword evidence="5 9" id="KW-0418">Kinase</keyword>
<dbReference type="GO" id="GO:0007234">
    <property type="term" value="P:osmosensory signaling via phosphorelay pathway"/>
    <property type="evidence" value="ECO:0007669"/>
    <property type="project" value="TreeGrafter"/>
</dbReference>
<name>A0A084ILI4_SALHC</name>
<evidence type="ECO:0000313" key="10">
    <source>
        <dbReference type="Proteomes" id="UP000028302"/>
    </source>
</evidence>
<evidence type="ECO:0000256" key="2">
    <source>
        <dbReference type="ARBA" id="ARBA00012438"/>
    </source>
</evidence>
<dbReference type="GO" id="GO:0016020">
    <property type="term" value="C:membrane"/>
    <property type="evidence" value="ECO:0007669"/>
    <property type="project" value="UniProtKB-SubCell"/>
</dbReference>
<dbReference type="InterPro" id="IPR036097">
    <property type="entry name" value="HisK_dim/P_sf"/>
</dbReference>
<dbReference type="SMART" id="SM00388">
    <property type="entry name" value="HisKA"/>
    <property type="match status" value="1"/>
</dbReference>
<feature type="domain" description="Histidine kinase" evidence="7">
    <location>
        <begin position="307"/>
        <end position="518"/>
    </location>
</feature>
<dbReference type="InterPro" id="IPR003661">
    <property type="entry name" value="HisK_dim/P_dom"/>
</dbReference>
<dbReference type="GO" id="GO:0030295">
    <property type="term" value="F:protein kinase activator activity"/>
    <property type="evidence" value="ECO:0007669"/>
    <property type="project" value="TreeGrafter"/>
</dbReference>
<proteinExistence type="predicted"/>
<dbReference type="GO" id="GO:0000156">
    <property type="term" value="F:phosphorelay response regulator activity"/>
    <property type="evidence" value="ECO:0007669"/>
    <property type="project" value="TreeGrafter"/>
</dbReference>
<dbReference type="InterPro" id="IPR013656">
    <property type="entry name" value="PAS_4"/>
</dbReference>
<comment type="caution">
    <text evidence="9">The sequence shown here is derived from an EMBL/GenBank/DDBJ whole genome shotgun (WGS) entry which is preliminary data.</text>
</comment>
<dbReference type="eggNOG" id="COG4251">
    <property type="taxonomic scope" value="Bacteria"/>
</dbReference>
<dbReference type="EC" id="2.7.13.3" evidence="2"/>
<keyword evidence="3" id="KW-0597">Phosphoprotein</keyword>
<dbReference type="Pfam" id="PF02518">
    <property type="entry name" value="HATPase_c"/>
    <property type="match status" value="1"/>
</dbReference>
<dbReference type="Proteomes" id="UP000028302">
    <property type="component" value="Unassembled WGS sequence"/>
</dbReference>
<keyword evidence="6" id="KW-0472">Membrane</keyword>
<dbReference type="Gene3D" id="3.30.565.10">
    <property type="entry name" value="Histidine kinase-like ATPase, C-terminal domain"/>
    <property type="match status" value="1"/>
</dbReference>
<evidence type="ECO:0000256" key="3">
    <source>
        <dbReference type="ARBA" id="ARBA00022553"/>
    </source>
</evidence>
<evidence type="ECO:0000256" key="1">
    <source>
        <dbReference type="ARBA" id="ARBA00000085"/>
    </source>
</evidence>
<feature type="domain" description="PAS" evidence="8">
    <location>
        <begin position="38"/>
        <end position="91"/>
    </location>
</feature>
<dbReference type="STRING" id="1304275.C41B8_09326"/>
<dbReference type="InterPro" id="IPR000014">
    <property type="entry name" value="PAS"/>
</dbReference>
<dbReference type="InterPro" id="IPR050351">
    <property type="entry name" value="BphY/WalK/GraS-like"/>
</dbReference>
<dbReference type="CDD" id="cd00082">
    <property type="entry name" value="HisKA"/>
    <property type="match status" value="1"/>
</dbReference>
<sequence>MIGIGVTALMPLDHRIAMTNSYADGSSLPVAGDDPGFAERALDLLLSRDTSLALCGLTLDGRIRRWHDSAERLLGHFASDVIGRRLDYLAPAEYRHQGVVTRTLFGASAAGHTQLDLPLIARAGARKTCRLDIRPQAEAEPGFAVLVQEIGAGCDAPSRARGPRNTRAAHRANLALIGGEPGWIGLGLEAEVRHVSPQAAQCLGIGDRDWVGRPLSDLLRPTEDEDWYRLLHRAVETDRPQQSLVIPATRQASDICWPATLVALYDEAGDALMGFTLALGDAEKSADRRTAPMTDVAQSPERAWFNAVVHDLREPLRRVRGYVEVLRRDEAPTLGAQANDYLARIDTAIARLQDNVGGVLRLARLDQTPFVPERVELEAVIDAVLDDLETLVRDHGARIDISALGAVSGDPVQLRLLFQNLIDNSIRYRRPDVPPRIAIMRLDGDSDDGMLRLRYTDNARGFERGDAELVRSQPDKVEGTGIGLDLCRRIARRHRGDLEIAETHGQGTTFIIKLARDTDSGATQSLETE</sequence>
<keyword evidence="10" id="KW-1185">Reference proteome</keyword>
<dbReference type="InterPro" id="IPR036890">
    <property type="entry name" value="HATPase_C_sf"/>
</dbReference>
<comment type="catalytic activity">
    <reaction evidence="1">
        <text>ATP + protein L-histidine = ADP + protein N-phospho-L-histidine.</text>
        <dbReference type="EC" id="2.7.13.3"/>
    </reaction>
</comment>
<dbReference type="Pfam" id="PF08448">
    <property type="entry name" value="PAS_4"/>
    <property type="match status" value="1"/>
</dbReference>
<protein>
    <recommendedName>
        <fullName evidence="2">histidine kinase</fullName>
        <ecNumber evidence="2">2.7.13.3</ecNumber>
    </recommendedName>
</protein>
<evidence type="ECO:0000256" key="4">
    <source>
        <dbReference type="ARBA" id="ARBA00022679"/>
    </source>
</evidence>
<dbReference type="Pfam" id="PF00512">
    <property type="entry name" value="HisKA"/>
    <property type="match status" value="1"/>
</dbReference>
<reference evidence="9 10" key="1">
    <citation type="submission" date="2013-03" db="EMBL/GenBank/DDBJ databases">
        <title>Salinisphaera hydrothermalis C41B8 Genome Sequencing.</title>
        <authorList>
            <person name="Li C."/>
            <person name="Lai Q."/>
            <person name="Shao Z."/>
        </authorList>
    </citation>
    <scope>NUCLEOTIDE SEQUENCE [LARGE SCALE GENOMIC DNA]</scope>
    <source>
        <strain evidence="9 10">C41B8</strain>
    </source>
</reference>
<dbReference type="InterPro" id="IPR003594">
    <property type="entry name" value="HATPase_dom"/>
</dbReference>
<dbReference type="SMART" id="SM00091">
    <property type="entry name" value="PAS"/>
    <property type="match status" value="2"/>
</dbReference>
<dbReference type="CDD" id="cd00130">
    <property type="entry name" value="PAS"/>
    <property type="match status" value="1"/>
</dbReference>
<dbReference type="SUPFAM" id="SSF47384">
    <property type="entry name" value="Homodimeric domain of signal transducing histidine kinase"/>
    <property type="match status" value="1"/>
</dbReference>
<dbReference type="PANTHER" id="PTHR42878">
    <property type="entry name" value="TWO-COMPONENT HISTIDINE KINASE"/>
    <property type="match status" value="1"/>
</dbReference>
<dbReference type="PROSITE" id="PS50109">
    <property type="entry name" value="HIS_KIN"/>
    <property type="match status" value="1"/>
</dbReference>
<evidence type="ECO:0000256" key="6">
    <source>
        <dbReference type="ARBA" id="ARBA00023136"/>
    </source>
</evidence>
<dbReference type="PROSITE" id="PS50112">
    <property type="entry name" value="PAS"/>
    <property type="match status" value="1"/>
</dbReference>